<dbReference type="EMBL" id="JACBAZ010000010">
    <property type="protein sequence ID" value="NWK57340.1"/>
    <property type="molecule type" value="Genomic_DNA"/>
</dbReference>
<evidence type="ECO:0000256" key="3">
    <source>
        <dbReference type="ARBA" id="ARBA00022729"/>
    </source>
</evidence>
<dbReference type="InterPro" id="IPR008979">
    <property type="entry name" value="Galactose-bd-like_sf"/>
</dbReference>
<dbReference type="InterPro" id="IPR011050">
    <property type="entry name" value="Pectin_lyase_fold/virulence"/>
</dbReference>
<sequence>MASEIHVSPTGDDSNQGGAEAMLRTISEASQRAQPGDVITVHGGVYRERIAPPRGGTSADERIVYRAAPGEEVVIKGSEPVSGWTHVSDDTWSVTLPNHFFGELNPFNNVIIGDWFTNKNRTHHTGAVYLNGHWLTETTSRQNVLQPAGSSPLWFAEVEGGGYLMNLNWFQPYAGEQPGVEVDAFSFDHDLGIVGAPASEGGDCLGFVEDGDWARYEQIDFGVNADSIRFRISSAQAGCIEIRLDSRDGQVLGTCQVPATGGFTKWQTLTAAITPTSGLQKVCLVFRSENWETATTTIWAQFPGVNPNKETVEVNSRQTVFYPKETGINYITVQGFILEQAATPWAPPSAEQIALIGPNWSKGWIIKDNTIRYSTCAGLSIGKYGDRWDNRCTQSGNYAQNFVGYISRCIDSGWSKDTIGGHLIENNHIYHCEQVGIVGCMGGVFCTIRGNLIHDIYQRRLFAGAEMACIKLHGSIDSVIANNHIFGGNFGLWLDWMTQGTRVTKNILRQNDTDLFLEVNHGPALIDHNFFLSPKSVYDRSEAMAYTHNVIAGTFRFQPDTNRQTPYFLPHSTSLEAYVNIPGGDDRFYNNIFIGPSASLSPYNVTAKPVSMGGNVFLNGAVASSIEDNPLIQADVNPNVQITAQDDGYYITMAVDLAWVTQRNRALITSELLGQGALTKQRFDQFDGSNYRLDTDFPGKPRDTANPSPGAFAISESGKVKIKVSSLLAPEDAPKPPTLPPGHPQTLFHEDFDDGSPEPHFYEGDGYGSPSTSFTDSFTITSQESSRIYLGSYKTNFHEQSFVFEASVSIPNTTSPWSATFFGMGTPQALSSYYGEPITGSHALLVLRNDANRIESRKNSTSANQINSVGNLAGNTHRLRMIWDKNSHDATFEIDLLHDGSIDESFTLNFEDDGFNDSHTQLILGGGNGLIFDNITVTQFKLPFKISGISHNGSSIQLDLDGLDTDKTYILTRSSDLQDGFPVTIGPPFTPDQPYTSINDLSPPASYPFFYRVEEVLTEL</sequence>
<dbReference type="GO" id="GO:0016837">
    <property type="term" value="F:carbon-oxygen lyase activity, acting on polysaccharides"/>
    <property type="evidence" value="ECO:0007669"/>
    <property type="project" value="TreeGrafter"/>
</dbReference>
<dbReference type="Pfam" id="PF21258">
    <property type="entry name" value="Glyco_hydro_120_ins"/>
    <property type="match status" value="1"/>
</dbReference>
<dbReference type="Gene3D" id="2.160.20.10">
    <property type="entry name" value="Single-stranded right-handed beta-helix, Pectin lyase-like"/>
    <property type="match status" value="1"/>
</dbReference>
<dbReference type="SMART" id="SM00606">
    <property type="entry name" value="CBD_IV"/>
    <property type="match status" value="1"/>
</dbReference>
<dbReference type="PANTHER" id="PTHR40088">
    <property type="entry name" value="PECTATE LYASE (EUROFUNG)"/>
    <property type="match status" value="1"/>
</dbReference>
<dbReference type="PANTHER" id="PTHR40088:SF2">
    <property type="entry name" value="SECRETED SUGAR HYDROLASE"/>
    <property type="match status" value="1"/>
</dbReference>
<evidence type="ECO:0000256" key="4">
    <source>
        <dbReference type="SAM" id="MobiDB-lite"/>
    </source>
</evidence>
<dbReference type="GO" id="GO:0005576">
    <property type="term" value="C:extracellular region"/>
    <property type="evidence" value="ECO:0007669"/>
    <property type="project" value="UniProtKB-SubCell"/>
</dbReference>
<dbReference type="Pfam" id="PF03422">
    <property type="entry name" value="CBM_6"/>
    <property type="match status" value="1"/>
</dbReference>
<name>A0A851GRC4_9BACT</name>
<feature type="region of interest" description="Disordered" evidence="4">
    <location>
        <begin position="690"/>
        <end position="712"/>
    </location>
</feature>
<protein>
    <submittedName>
        <fullName evidence="6">Carbohydrate-binding protein</fullName>
    </submittedName>
</protein>
<dbReference type="InterPro" id="IPR012334">
    <property type="entry name" value="Pectin_lyas_fold"/>
</dbReference>
<dbReference type="CDD" id="cd04084">
    <property type="entry name" value="CBM6_xylanase-like"/>
    <property type="match status" value="1"/>
</dbReference>
<dbReference type="InterPro" id="IPR005084">
    <property type="entry name" value="CBM6"/>
</dbReference>
<proteinExistence type="predicted"/>
<dbReference type="SUPFAM" id="SSF51126">
    <property type="entry name" value="Pectin lyase-like"/>
    <property type="match status" value="1"/>
</dbReference>
<evidence type="ECO:0000256" key="2">
    <source>
        <dbReference type="ARBA" id="ARBA00022525"/>
    </source>
</evidence>
<comment type="subcellular location">
    <subcellularLocation>
        <location evidence="1">Secreted</location>
    </subcellularLocation>
</comment>
<dbReference type="InterPro" id="IPR049169">
    <property type="entry name" value="Glyco_hydro_120_ins"/>
</dbReference>
<comment type="caution">
    <text evidence="6">The sequence shown here is derived from an EMBL/GenBank/DDBJ whole genome shotgun (WGS) entry which is preliminary data.</text>
</comment>
<reference evidence="6 7" key="1">
    <citation type="submission" date="2020-07" db="EMBL/GenBank/DDBJ databases">
        <title>Roseicoccus Jingziensis gen. nov., sp. nov., isolated from coastal seawater.</title>
        <authorList>
            <person name="Feng X."/>
        </authorList>
    </citation>
    <scope>NUCLEOTIDE SEQUENCE [LARGE SCALE GENOMIC DNA]</scope>
    <source>
        <strain evidence="6 7">N1E253</strain>
    </source>
</reference>
<evidence type="ECO:0000313" key="6">
    <source>
        <dbReference type="EMBL" id="NWK57340.1"/>
    </source>
</evidence>
<organism evidence="6 7">
    <name type="scientific">Oceaniferula marina</name>
    <dbReference type="NCBI Taxonomy" id="2748318"/>
    <lineage>
        <taxon>Bacteria</taxon>
        <taxon>Pseudomonadati</taxon>
        <taxon>Verrucomicrobiota</taxon>
        <taxon>Verrucomicrobiia</taxon>
        <taxon>Verrucomicrobiales</taxon>
        <taxon>Verrucomicrobiaceae</taxon>
        <taxon>Oceaniferula</taxon>
    </lineage>
</organism>
<dbReference type="SUPFAM" id="SSF49785">
    <property type="entry name" value="Galactose-binding domain-like"/>
    <property type="match status" value="1"/>
</dbReference>
<keyword evidence="7" id="KW-1185">Reference proteome</keyword>
<dbReference type="AlphaFoldDB" id="A0A851GRC4"/>
<gene>
    <name evidence="6" type="ORF">HW115_17095</name>
</gene>
<keyword evidence="3" id="KW-0732">Signal</keyword>
<evidence type="ECO:0000256" key="1">
    <source>
        <dbReference type="ARBA" id="ARBA00004613"/>
    </source>
</evidence>
<accession>A0A851GRC4</accession>
<dbReference type="Proteomes" id="UP000557872">
    <property type="component" value="Unassembled WGS sequence"/>
</dbReference>
<evidence type="ECO:0000313" key="7">
    <source>
        <dbReference type="Proteomes" id="UP000557872"/>
    </source>
</evidence>
<dbReference type="InterPro" id="IPR006584">
    <property type="entry name" value="Cellulose-bd_IV"/>
</dbReference>
<dbReference type="InterPro" id="IPR013780">
    <property type="entry name" value="Glyco_hydro_b"/>
</dbReference>
<dbReference type="PROSITE" id="PS51175">
    <property type="entry name" value="CBM6"/>
    <property type="match status" value="1"/>
</dbReference>
<feature type="domain" description="CBM6" evidence="5">
    <location>
        <begin position="180"/>
        <end position="303"/>
    </location>
</feature>
<dbReference type="InterPro" id="IPR052052">
    <property type="entry name" value="Polysaccharide_Lyase_9"/>
</dbReference>
<dbReference type="Gene3D" id="2.60.40.1180">
    <property type="entry name" value="Golgi alpha-mannosidase II"/>
    <property type="match status" value="1"/>
</dbReference>
<keyword evidence="2" id="KW-0964">Secreted</keyword>
<evidence type="ECO:0000259" key="5">
    <source>
        <dbReference type="PROSITE" id="PS51175"/>
    </source>
</evidence>
<feature type="compositionally biased region" description="Basic and acidic residues" evidence="4">
    <location>
        <begin position="693"/>
        <end position="703"/>
    </location>
</feature>
<dbReference type="GO" id="GO:0030246">
    <property type="term" value="F:carbohydrate binding"/>
    <property type="evidence" value="ECO:0007669"/>
    <property type="project" value="InterPro"/>
</dbReference>